<proteinExistence type="predicted"/>
<dbReference type="EMBL" id="JBHTMK010000061">
    <property type="protein sequence ID" value="MFD1372731.1"/>
    <property type="molecule type" value="Genomic_DNA"/>
</dbReference>
<reference evidence="3" key="1">
    <citation type="journal article" date="2019" name="Int. J. Syst. Evol. Microbiol.">
        <title>The Global Catalogue of Microorganisms (GCM) 10K type strain sequencing project: providing services to taxonomists for standard genome sequencing and annotation.</title>
        <authorList>
            <consortium name="The Broad Institute Genomics Platform"/>
            <consortium name="The Broad Institute Genome Sequencing Center for Infectious Disease"/>
            <person name="Wu L."/>
            <person name="Ma J."/>
        </authorList>
    </citation>
    <scope>NUCLEOTIDE SEQUENCE [LARGE SCALE GENOMIC DNA]</scope>
    <source>
        <strain evidence="3">CCM 7526</strain>
    </source>
</reference>
<evidence type="ECO:0000313" key="3">
    <source>
        <dbReference type="Proteomes" id="UP001597183"/>
    </source>
</evidence>
<dbReference type="Pfam" id="PF07683">
    <property type="entry name" value="CobW_C"/>
    <property type="match status" value="1"/>
</dbReference>
<dbReference type="PANTHER" id="PTHR43603">
    <property type="entry name" value="COBW DOMAIN-CONTAINING PROTEIN DDB_G0274527"/>
    <property type="match status" value="1"/>
</dbReference>
<keyword evidence="3" id="KW-1185">Reference proteome</keyword>
<name>A0ABW4APE5_9ACTN</name>
<organism evidence="2 3">
    <name type="scientific">Actinoplanes sichuanensis</name>
    <dbReference type="NCBI Taxonomy" id="512349"/>
    <lineage>
        <taxon>Bacteria</taxon>
        <taxon>Bacillati</taxon>
        <taxon>Actinomycetota</taxon>
        <taxon>Actinomycetes</taxon>
        <taxon>Micromonosporales</taxon>
        <taxon>Micromonosporaceae</taxon>
        <taxon>Actinoplanes</taxon>
    </lineage>
</organism>
<dbReference type="PANTHER" id="PTHR43603:SF1">
    <property type="entry name" value="ZINC-REGULATED GTPASE METALLOPROTEIN ACTIVATOR 1"/>
    <property type="match status" value="1"/>
</dbReference>
<accession>A0ABW4APE5</accession>
<dbReference type="InterPro" id="IPR051927">
    <property type="entry name" value="Zn_Chap_cDPG_Synth"/>
</dbReference>
<evidence type="ECO:0000259" key="1">
    <source>
        <dbReference type="SMART" id="SM00833"/>
    </source>
</evidence>
<feature type="domain" description="CobW C-terminal" evidence="1">
    <location>
        <begin position="162"/>
        <end position="277"/>
    </location>
</feature>
<gene>
    <name evidence="2" type="ORF">ACFQ5G_46030</name>
</gene>
<sequence length="308" mass="34075">MSTSTDMVFCGFWPHAVAEVAGRFAVLPETAEPDQIRTAGRPNPPVVTVVPADLLLDGLTDERSLRDVGLHRDDADERGIGDLIARQIEQADAVLLTGDLDDDWETEQLRVLLRRLAPWAAHPLPGDSLTSVTGSTEPVEATCRGLRGHAVGVHEPLPAHGVSACIFRARRPLHPGRLHDALDDITAGVLRSRGHFWLASRPDLVMIWESAGDLGIGPHSGWLDQLPAEHWDEVDAERRLAAALDWDPYYGDRHHHLSFTGIDLDPVRLHRLLDGCLLTDDELSRGERHWRTLPDPFRRAYPSVAADV</sequence>
<dbReference type="InterPro" id="IPR011629">
    <property type="entry name" value="CobW-like_C"/>
</dbReference>
<comment type="caution">
    <text evidence="2">The sequence shown here is derived from an EMBL/GenBank/DDBJ whole genome shotgun (WGS) entry which is preliminary data.</text>
</comment>
<dbReference type="SMART" id="SM00833">
    <property type="entry name" value="CobW_C"/>
    <property type="match status" value="1"/>
</dbReference>
<evidence type="ECO:0000313" key="2">
    <source>
        <dbReference type="EMBL" id="MFD1372731.1"/>
    </source>
</evidence>
<protein>
    <submittedName>
        <fullName evidence="2">GTP-binding protein</fullName>
    </submittedName>
</protein>
<dbReference type="Proteomes" id="UP001597183">
    <property type="component" value="Unassembled WGS sequence"/>
</dbReference>
<dbReference type="RefSeq" id="WP_317795520.1">
    <property type="nucleotide sequence ID" value="NZ_AP028461.1"/>
</dbReference>
<dbReference type="SUPFAM" id="SSF90002">
    <property type="entry name" value="Hypothetical protein YjiA, C-terminal domain"/>
    <property type="match status" value="1"/>
</dbReference>